<accession>A0A4Y7X8V1</accession>
<keyword evidence="1" id="KW-0732">Signal</keyword>
<feature type="signal peptide" evidence="1">
    <location>
        <begin position="1"/>
        <end position="28"/>
    </location>
</feature>
<comment type="caution">
    <text evidence="2">The sequence shown here is derived from an EMBL/GenBank/DDBJ whole genome shotgun (WGS) entry which is preliminary data.</text>
</comment>
<gene>
    <name evidence="2" type="ORF">E2B99_14275</name>
</gene>
<dbReference type="Proteomes" id="UP000297834">
    <property type="component" value="Unassembled WGS sequence"/>
</dbReference>
<reference evidence="2 3" key="1">
    <citation type="submission" date="2019-03" db="EMBL/GenBank/DDBJ databases">
        <title>Alkanindiges illinoisensis: a potential pathogenic isolated from ascites of a gastric cancer patient with abdominal metastasis.</title>
        <authorList>
            <person name="Hu X."/>
            <person name="Yang B."/>
            <person name="Yan X."/>
            <person name="Lin L."/>
            <person name="Zhao H."/>
            <person name="Zhou F."/>
            <person name="Su B."/>
            <person name="Chen J."/>
            <person name="Rui Y."/>
            <person name="Wang Q."/>
            <person name="Zheng L."/>
        </authorList>
    </citation>
    <scope>NUCLEOTIDE SEQUENCE [LARGE SCALE GENOMIC DNA]</scope>
    <source>
        <strain evidence="2 3">NFYY 23406</strain>
    </source>
</reference>
<dbReference type="EMBL" id="SNTY01000088">
    <property type="protein sequence ID" value="TEU23059.1"/>
    <property type="molecule type" value="Genomic_DNA"/>
</dbReference>
<sequence length="115" mass="12338">MMGFKQLSLIKTATITGLLMALTLPVFASSDAAWAEHDRKVSQKCTSASGLMNAVVSTKPILFDDTVGYTAVIIRGHLKPVAGSQPKATATQEKMCLYMRKTGQVHIADISPATR</sequence>
<evidence type="ECO:0000313" key="3">
    <source>
        <dbReference type="Proteomes" id="UP000297834"/>
    </source>
</evidence>
<dbReference type="OrthoDB" id="8720220at2"/>
<protein>
    <submittedName>
        <fullName evidence="2">Uncharacterized protein</fullName>
    </submittedName>
</protein>
<dbReference type="RefSeq" id="WP_134245986.1">
    <property type="nucleotide sequence ID" value="NZ_SNTY01000088.1"/>
</dbReference>
<evidence type="ECO:0000256" key="1">
    <source>
        <dbReference type="SAM" id="SignalP"/>
    </source>
</evidence>
<keyword evidence="3" id="KW-1185">Reference proteome</keyword>
<organism evidence="2 3">
    <name type="scientific">Alkanindiges illinoisensis</name>
    <dbReference type="NCBI Taxonomy" id="197183"/>
    <lineage>
        <taxon>Bacteria</taxon>
        <taxon>Pseudomonadati</taxon>
        <taxon>Pseudomonadota</taxon>
        <taxon>Gammaproteobacteria</taxon>
        <taxon>Moraxellales</taxon>
        <taxon>Moraxellaceae</taxon>
        <taxon>Alkanindiges</taxon>
    </lineage>
</organism>
<name>A0A4Y7X8V1_9GAMM</name>
<evidence type="ECO:0000313" key="2">
    <source>
        <dbReference type="EMBL" id="TEU23059.1"/>
    </source>
</evidence>
<dbReference type="AlphaFoldDB" id="A0A4Y7X8V1"/>
<feature type="chain" id="PRO_5021308942" evidence="1">
    <location>
        <begin position="29"/>
        <end position="115"/>
    </location>
</feature>
<proteinExistence type="predicted"/>